<proteinExistence type="predicted"/>
<reference evidence="2 3" key="1">
    <citation type="submission" date="2018-05" db="EMBL/GenBank/DDBJ databases">
        <title>Complete genome sequence of Arcticibacterium luteifluviistationis SM1504T, a cytophagaceae bacterium isolated from Arctic surface seawater.</title>
        <authorList>
            <person name="Li Y."/>
            <person name="Qin Q.-L."/>
        </authorList>
    </citation>
    <scope>NUCLEOTIDE SEQUENCE [LARGE SCALE GENOMIC DNA]</scope>
    <source>
        <strain evidence="2 3">SM1504</strain>
    </source>
</reference>
<evidence type="ECO:0000313" key="2">
    <source>
        <dbReference type="EMBL" id="AWW00185.1"/>
    </source>
</evidence>
<dbReference type="OrthoDB" id="148766at2"/>
<organism evidence="2 3">
    <name type="scientific">Arcticibacterium luteifluviistationis</name>
    <dbReference type="NCBI Taxonomy" id="1784714"/>
    <lineage>
        <taxon>Bacteria</taxon>
        <taxon>Pseudomonadati</taxon>
        <taxon>Bacteroidota</taxon>
        <taxon>Cytophagia</taxon>
        <taxon>Cytophagales</taxon>
        <taxon>Leadbetterellaceae</taxon>
        <taxon>Arcticibacterium</taxon>
    </lineage>
</organism>
<gene>
    <name evidence="2" type="ORF">DJ013_19220</name>
</gene>
<evidence type="ECO:0000313" key="3">
    <source>
        <dbReference type="Proteomes" id="UP000249873"/>
    </source>
</evidence>
<dbReference type="InterPro" id="IPR018966">
    <property type="entry name" value="VTC_domain"/>
</dbReference>
<protein>
    <submittedName>
        <fullName evidence="2">Transporter</fullName>
    </submittedName>
</protein>
<dbReference type="GO" id="GO:0006799">
    <property type="term" value="P:polyphosphate biosynthetic process"/>
    <property type="evidence" value="ECO:0007669"/>
    <property type="project" value="UniProtKB-ARBA"/>
</dbReference>
<dbReference type="KEGG" id="als:DJ013_19220"/>
<dbReference type="AlphaFoldDB" id="A0A2Z4GGP3"/>
<dbReference type="EMBL" id="CP029480">
    <property type="protein sequence ID" value="AWW00185.1"/>
    <property type="molecule type" value="Genomic_DNA"/>
</dbReference>
<dbReference type="Pfam" id="PF09359">
    <property type="entry name" value="VTC"/>
    <property type="match status" value="1"/>
</dbReference>
<dbReference type="Gene3D" id="3.20.100.30">
    <property type="entry name" value="VTC, catalytic tunnel domain"/>
    <property type="match status" value="1"/>
</dbReference>
<accession>A0A2Z4GGP3</accession>
<sequence>MNEEIKKIAQSFRPISLADMDQVSLMKRSDTKFILPKKQVLEILNSVLNNYRILEVNKDRVMTYNSLYYDTSQNDFYQWHHNGKINRIKVRIRNYVESKIHFLEIKRKNGKGITHKSRIPIDGFEENLSKKSNAFIQEITHGNYKLSPSLENEFNRITLVSTFHKERATIDFNLNFRNNLKNKVYDELAIIEIKQEGINRNSPIYKELKERHILPNSISKYCLGIISLYEDIKYNSFKGKLLQIQKLTA</sequence>
<name>A0A2Z4GGP3_9BACT</name>
<evidence type="ECO:0000259" key="1">
    <source>
        <dbReference type="Pfam" id="PF09359"/>
    </source>
</evidence>
<feature type="domain" description="VTC" evidence="1">
    <location>
        <begin position="27"/>
        <end position="229"/>
    </location>
</feature>
<dbReference type="CDD" id="cd07750">
    <property type="entry name" value="PolyPPase_VTC_like"/>
    <property type="match status" value="1"/>
</dbReference>
<dbReference type="Proteomes" id="UP000249873">
    <property type="component" value="Chromosome"/>
</dbReference>
<dbReference type="InterPro" id="IPR042267">
    <property type="entry name" value="VTC_sf"/>
</dbReference>
<keyword evidence="3" id="KW-1185">Reference proteome</keyword>